<sequence>MAQYSLGDAIQQFLQGSRIKGDIQAMQITDIWENLMGKTISKYTERIAIINGTLFITTNVAPLKQELNFQKEKIKLRVNEALGEKVVQQVVIQ</sequence>
<keyword evidence="2" id="KW-1185">Reference proteome</keyword>
<dbReference type="Proteomes" id="UP001501725">
    <property type="component" value="Unassembled WGS sequence"/>
</dbReference>
<evidence type="ECO:0008006" key="3">
    <source>
        <dbReference type="Google" id="ProtNLM"/>
    </source>
</evidence>
<gene>
    <name evidence="1" type="ORF">GCM10023184_23120</name>
</gene>
<proteinExistence type="predicted"/>
<accession>A0ABP8GXJ6</accession>
<dbReference type="Pfam" id="PF05258">
    <property type="entry name" value="DciA"/>
    <property type="match status" value="1"/>
</dbReference>
<dbReference type="PANTHER" id="PTHR36456:SF1">
    <property type="entry name" value="UPF0232 PROTEIN SCO3875"/>
    <property type="match status" value="1"/>
</dbReference>
<protein>
    <recommendedName>
        <fullName evidence="3">DUF721 domain-containing protein</fullName>
    </recommendedName>
</protein>
<organism evidence="1 2">
    <name type="scientific">Flaviaesturariibacter amylovorans</name>
    <dbReference type="NCBI Taxonomy" id="1084520"/>
    <lineage>
        <taxon>Bacteria</taxon>
        <taxon>Pseudomonadati</taxon>
        <taxon>Bacteroidota</taxon>
        <taxon>Chitinophagia</taxon>
        <taxon>Chitinophagales</taxon>
        <taxon>Chitinophagaceae</taxon>
        <taxon>Flaviaestuariibacter</taxon>
    </lineage>
</organism>
<evidence type="ECO:0000313" key="1">
    <source>
        <dbReference type="EMBL" id="GAA4331363.1"/>
    </source>
</evidence>
<name>A0ABP8GXJ6_9BACT</name>
<comment type="caution">
    <text evidence="1">The sequence shown here is derived from an EMBL/GenBank/DDBJ whole genome shotgun (WGS) entry which is preliminary data.</text>
</comment>
<dbReference type="InterPro" id="IPR007922">
    <property type="entry name" value="DciA-like"/>
</dbReference>
<dbReference type="RefSeq" id="WP_345255873.1">
    <property type="nucleotide sequence ID" value="NZ_BAABGY010000007.1"/>
</dbReference>
<dbReference type="PANTHER" id="PTHR36456">
    <property type="entry name" value="UPF0232 PROTEIN SCO3875"/>
    <property type="match status" value="1"/>
</dbReference>
<reference evidence="2" key="1">
    <citation type="journal article" date="2019" name="Int. J. Syst. Evol. Microbiol.">
        <title>The Global Catalogue of Microorganisms (GCM) 10K type strain sequencing project: providing services to taxonomists for standard genome sequencing and annotation.</title>
        <authorList>
            <consortium name="The Broad Institute Genomics Platform"/>
            <consortium name="The Broad Institute Genome Sequencing Center for Infectious Disease"/>
            <person name="Wu L."/>
            <person name="Ma J."/>
        </authorList>
    </citation>
    <scope>NUCLEOTIDE SEQUENCE [LARGE SCALE GENOMIC DNA]</scope>
    <source>
        <strain evidence="2">JCM 17919</strain>
    </source>
</reference>
<dbReference type="EMBL" id="BAABGY010000007">
    <property type="protein sequence ID" value="GAA4331363.1"/>
    <property type="molecule type" value="Genomic_DNA"/>
</dbReference>
<evidence type="ECO:0000313" key="2">
    <source>
        <dbReference type="Proteomes" id="UP001501725"/>
    </source>
</evidence>